<feature type="transmembrane region" description="Helical" evidence="5">
    <location>
        <begin position="204"/>
        <end position="229"/>
    </location>
</feature>
<evidence type="ECO:0000256" key="1">
    <source>
        <dbReference type="ARBA" id="ARBA00004127"/>
    </source>
</evidence>
<dbReference type="STRING" id="1434232.MAIT1_01212"/>
<dbReference type="InterPro" id="IPR010096">
    <property type="entry name" value="NADH-Q_OxRdtase_suN/2"/>
</dbReference>
<comment type="caution">
    <text evidence="8">The sequence shown here is derived from an EMBL/GenBank/DDBJ whole genome shotgun (WGS) entry which is preliminary data.</text>
</comment>
<feature type="transmembrane region" description="Helical" evidence="5">
    <location>
        <begin position="14"/>
        <end position="32"/>
    </location>
</feature>
<dbReference type="InterPro" id="IPR001750">
    <property type="entry name" value="ND/Mrp_TM"/>
</dbReference>
<organism evidence="8 9">
    <name type="scientific">Magnetofaba australis IT-1</name>
    <dbReference type="NCBI Taxonomy" id="1434232"/>
    <lineage>
        <taxon>Bacteria</taxon>
        <taxon>Pseudomonadati</taxon>
        <taxon>Pseudomonadota</taxon>
        <taxon>Magnetococcia</taxon>
        <taxon>Magnetococcales</taxon>
        <taxon>Magnetococcaceae</taxon>
        <taxon>Magnetofaba</taxon>
    </lineage>
</organism>
<keyword evidence="4 5" id="KW-0472">Membrane</keyword>
<dbReference type="GO" id="GO:0042773">
    <property type="term" value="P:ATP synthesis coupled electron transport"/>
    <property type="evidence" value="ECO:0007669"/>
    <property type="project" value="InterPro"/>
</dbReference>
<feature type="transmembrane region" description="Helical" evidence="5">
    <location>
        <begin position="369"/>
        <end position="391"/>
    </location>
</feature>
<keyword evidence="3 5" id="KW-1133">Transmembrane helix</keyword>
<dbReference type="Proteomes" id="UP000194003">
    <property type="component" value="Unassembled WGS sequence"/>
</dbReference>
<comment type="subcellular location">
    <subcellularLocation>
        <location evidence="5">Cell membrane</location>
        <topology evidence="5">Multi-pass membrane protein</topology>
    </subcellularLocation>
    <subcellularLocation>
        <location evidence="1">Endomembrane system</location>
        <topology evidence="1">Multi-pass membrane protein</topology>
    </subcellularLocation>
    <subcellularLocation>
        <location evidence="6">Membrane</location>
        <topology evidence="6">Multi-pass membrane protein</topology>
    </subcellularLocation>
</comment>
<feature type="transmembrane region" description="Helical" evidence="5">
    <location>
        <begin position="78"/>
        <end position="98"/>
    </location>
</feature>
<evidence type="ECO:0000259" key="7">
    <source>
        <dbReference type="Pfam" id="PF00361"/>
    </source>
</evidence>
<evidence type="ECO:0000256" key="3">
    <source>
        <dbReference type="ARBA" id="ARBA00022989"/>
    </source>
</evidence>
<dbReference type="PANTHER" id="PTHR22773">
    <property type="entry name" value="NADH DEHYDROGENASE"/>
    <property type="match status" value="1"/>
</dbReference>
<keyword evidence="5" id="KW-0813">Transport</keyword>
<dbReference type="GO" id="GO:0048038">
    <property type="term" value="F:quinone binding"/>
    <property type="evidence" value="ECO:0007669"/>
    <property type="project" value="UniProtKB-KW"/>
</dbReference>
<feature type="transmembrane region" description="Helical" evidence="5">
    <location>
        <begin position="241"/>
        <end position="260"/>
    </location>
</feature>
<feature type="transmembrane region" description="Helical" evidence="5">
    <location>
        <begin position="105"/>
        <end position="123"/>
    </location>
</feature>
<dbReference type="RefSeq" id="WP_085441363.1">
    <property type="nucleotide sequence ID" value="NZ_LVJN01000016.1"/>
</dbReference>
<feature type="transmembrane region" description="Helical" evidence="5">
    <location>
        <begin position="160"/>
        <end position="184"/>
    </location>
</feature>
<keyword evidence="5" id="KW-0520">NAD</keyword>
<proteinExistence type="inferred from homology"/>
<keyword evidence="9" id="KW-1185">Reference proteome</keyword>
<evidence type="ECO:0000256" key="4">
    <source>
        <dbReference type="ARBA" id="ARBA00023136"/>
    </source>
</evidence>
<name>A0A1Y2K7C1_9PROT</name>
<dbReference type="GO" id="GO:0050136">
    <property type="term" value="F:NADH dehydrogenase (quinone) (non-electrogenic) activity"/>
    <property type="evidence" value="ECO:0007669"/>
    <property type="project" value="UniProtKB-UniRule"/>
</dbReference>
<evidence type="ECO:0000256" key="2">
    <source>
        <dbReference type="ARBA" id="ARBA00022692"/>
    </source>
</evidence>
<gene>
    <name evidence="5" type="primary">nuoN</name>
    <name evidence="8" type="ORF">MAIT1_01212</name>
</gene>
<dbReference type="Pfam" id="PF00361">
    <property type="entry name" value="Proton_antipo_M"/>
    <property type="match status" value="1"/>
</dbReference>
<dbReference type="HAMAP" id="MF_00445">
    <property type="entry name" value="NDH1_NuoN_1"/>
    <property type="match status" value="1"/>
</dbReference>
<feature type="domain" description="NADH:quinone oxidoreductase/Mrp antiporter transmembrane" evidence="7">
    <location>
        <begin position="128"/>
        <end position="414"/>
    </location>
</feature>
<dbReference type="OrthoDB" id="9811718at2"/>
<evidence type="ECO:0000313" key="8">
    <source>
        <dbReference type="EMBL" id="OSM06229.1"/>
    </source>
</evidence>
<keyword evidence="5" id="KW-0874">Quinone</keyword>
<feature type="transmembrane region" description="Helical" evidence="5">
    <location>
        <begin position="272"/>
        <end position="293"/>
    </location>
</feature>
<comment type="similarity">
    <text evidence="5">Belongs to the complex I subunit 2 family.</text>
</comment>
<dbReference type="NCBIfam" id="TIGR01770">
    <property type="entry name" value="NDH_I_N"/>
    <property type="match status" value="1"/>
</dbReference>
<dbReference type="GO" id="GO:0005886">
    <property type="term" value="C:plasma membrane"/>
    <property type="evidence" value="ECO:0007669"/>
    <property type="project" value="UniProtKB-SubCell"/>
</dbReference>
<keyword evidence="2 5" id="KW-0812">Transmembrane</keyword>
<feature type="transmembrane region" description="Helical" evidence="5">
    <location>
        <begin position="445"/>
        <end position="464"/>
    </location>
</feature>
<dbReference type="EC" id="7.1.1.-" evidence="5"/>
<evidence type="ECO:0000256" key="5">
    <source>
        <dbReference type="HAMAP-Rule" id="MF_00445"/>
    </source>
</evidence>
<feature type="transmembrane region" description="Helical" evidence="5">
    <location>
        <begin position="129"/>
        <end position="148"/>
    </location>
</feature>
<dbReference type="PRINTS" id="PR01434">
    <property type="entry name" value="NADHDHGNASE5"/>
</dbReference>
<dbReference type="GO" id="GO:0012505">
    <property type="term" value="C:endomembrane system"/>
    <property type="evidence" value="ECO:0007669"/>
    <property type="project" value="UniProtKB-SubCell"/>
</dbReference>
<dbReference type="AlphaFoldDB" id="A0A1Y2K7C1"/>
<feature type="transmembrane region" description="Helical" evidence="5">
    <location>
        <begin position="403"/>
        <end position="424"/>
    </location>
</feature>
<evidence type="ECO:0000313" key="9">
    <source>
        <dbReference type="Proteomes" id="UP000194003"/>
    </source>
</evidence>
<comment type="catalytic activity">
    <reaction evidence="5">
        <text>a quinone + NADH + 5 H(+)(in) = a quinol + NAD(+) + 4 H(+)(out)</text>
        <dbReference type="Rhea" id="RHEA:57888"/>
        <dbReference type="ChEBI" id="CHEBI:15378"/>
        <dbReference type="ChEBI" id="CHEBI:24646"/>
        <dbReference type="ChEBI" id="CHEBI:57540"/>
        <dbReference type="ChEBI" id="CHEBI:57945"/>
        <dbReference type="ChEBI" id="CHEBI:132124"/>
    </reaction>
</comment>
<evidence type="ECO:0000256" key="6">
    <source>
        <dbReference type="RuleBase" id="RU000320"/>
    </source>
</evidence>
<comment type="function">
    <text evidence="5">NDH-1 shuttles electrons from NADH, via FMN and iron-sulfur (Fe-S) centers, to quinones in the respiratory chain. The immediate electron acceptor for the enzyme in this species is believed to be ubiquinone. Couples the redox reaction to proton translocation (for every two electrons transferred, four hydrogen ions are translocated across the cytoplasmic membrane), and thus conserves the redox energy in a proton gradient.</text>
</comment>
<dbReference type="NCBIfam" id="NF004440">
    <property type="entry name" value="PRK05777.1-3"/>
    <property type="match status" value="1"/>
</dbReference>
<dbReference type="EMBL" id="LVJN01000016">
    <property type="protein sequence ID" value="OSM06229.1"/>
    <property type="molecule type" value="Genomic_DNA"/>
</dbReference>
<comment type="subunit">
    <text evidence="5">NDH-1 is composed of 14 different subunits. Subunits NuoA, H, J, K, L, M, N constitute the membrane sector of the complex.</text>
</comment>
<feature type="transmembrane region" description="Helical" evidence="5">
    <location>
        <begin position="300"/>
        <end position="320"/>
    </location>
</feature>
<reference evidence="8 9" key="1">
    <citation type="journal article" date="2016" name="BMC Genomics">
        <title>Combined genomic and structural analyses of a cultured magnetotactic bacterium reveals its niche adaptation to a dynamic environment.</title>
        <authorList>
            <person name="Araujo A.C."/>
            <person name="Morillo V."/>
            <person name="Cypriano J."/>
            <person name="Teixeira L.C."/>
            <person name="Leao P."/>
            <person name="Lyra S."/>
            <person name="Almeida L.G."/>
            <person name="Bazylinski D.A."/>
            <person name="Vasconcellos A.T."/>
            <person name="Abreu F."/>
            <person name="Lins U."/>
        </authorList>
    </citation>
    <scope>NUCLEOTIDE SEQUENCE [LARGE SCALE GENOMIC DNA]</scope>
    <source>
        <strain evidence="8 9">IT-1</strain>
    </source>
</reference>
<protein>
    <recommendedName>
        <fullName evidence="5">NADH-quinone oxidoreductase subunit N</fullName>
        <ecNumber evidence="5">7.1.1.-</ecNumber>
    </recommendedName>
    <alternativeName>
        <fullName evidence="5">NADH dehydrogenase I subunit N</fullName>
    </alternativeName>
    <alternativeName>
        <fullName evidence="5">NDH-1 subunit N</fullName>
    </alternativeName>
</protein>
<keyword evidence="5" id="KW-0830">Ubiquinone</keyword>
<sequence length="481" mass="51646">MLPDINLGLMLPEILIAVVAMALLLASAWWSGEEGKRRINGVATITILAAAVIGHWAIGPDTRTTFGGMFVQDSFAAYMKLLILLATVAPLMMSWDYIERTGIGNGEYVVLTMFAMLGGMIMVSSGGFITLYMGLEMMSLSIYVLAAYKRDDPRSNEAGLKYFVLGSVASALFLYGVTLIYGAVGDVSFTSVTQFLATDHHLQLPINMGLIFIISGLAFKMAAAPFHMWAPDVYEGAPTSVTAFMAAMPKLAAFGAMYRVLMDGFAPLASVWVPVLQVVALLSIGVGALAALRQENIKRLLAYSSVSHVGYALIGLAVGGEMGHKAVVTYLTIYIVMSIGAFALIVGLNKAGVGEKIDDYKGLYQKRPAMALVMAVFMFSMAGIPPLAGFIAKFQIFMAAVQAHMYLLAIVGILFSAVAAYYYLRVVKVMFFDEPESELDTPVGGYNTALMAVSAILVFVWGIMPGAMMGWSAAAIQPFLQ</sequence>
<accession>A0A1Y2K7C1</accession>
<keyword evidence="5" id="KW-1278">Translocase</keyword>
<keyword evidence="5" id="KW-1003">Cell membrane</keyword>
<feature type="transmembrane region" description="Helical" evidence="5">
    <location>
        <begin position="39"/>
        <end position="58"/>
    </location>
</feature>
<dbReference type="GO" id="GO:0008137">
    <property type="term" value="F:NADH dehydrogenase (ubiquinone) activity"/>
    <property type="evidence" value="ECO:0007669"/>
    <property type="project" value="InterPro"/>
</dbReference>
<feature type="transmembrane region" description="Helical" evidence="5">
    <location>
        <begin position="326"/>
        <end position="348"/>
    </location>
</feature>